<feature type="compositionally biased region" description="Acidic residues" evidence="2">
    <location>
        <begin position="494"/>
        <end position="506"/>
    </location>
</feature>
<evidence type="ECO:0000256" key="2">
    <source>
        <dbReference type="SAM" id="MobiDB-lite"/>
    </source>
</evidence>
<dbReference type="InterPro" id="IPR054722">
    <property type="entry name" value="PolX-like_BBD"/>
</dbReference>
<feature type="region of interest" description="Disordered" evidence="2">
    <location>
        <begin position="467"/>
        <end position="561"/>
    </location>
</feature>
<evidence type="ECO:0000313" key="5">
    <source>
        <dbReference type="Proteomes" id="UP001054821"/>
    </source>
</evidence>
<dbReference type="InterPro" id="IPR001584">
    <property type="entry name" value="Integrase_cat-core"/>
</dbReference>
<dbReference type="Pfam" id="PF25597">
    <property type="entry name" value="SH3_retrovirus"/>
    <property type="match status" value="1"/>
</dbReference>
<feature type="region of interest" description="Disordered" evidence="2">
    <location>
        <begin position="1"/>
        <end position="21"/>
    </location>
</feature>
<dbReference type="GO" id="GO:0003676">
    <property type="term" value="F:nucleic acid binding"/>
    <property type="evidence" value="ECO:0007669"/>
    <property type="project" value="InterPro"/>
</dbReference>
<dbReference type="InterPro" id="IPR036397">
    <property type="entry name" value="RNaseH_sf"/>
</dbReference>
<accession>A0AAD4W3M0</accession>
<gene>
    <name evidence="4" type="ORF">L3X38_025114</name>
</gene>
<evidence type="ECO:0000259" key="3">
    <source>
        <dbReference type="PROSITE" id="PS50994"/>
    </source>
</evidence>
<dbReference type="AlphaFoldDB" id="A0AAD4W3M0"/>
<dbReference type="EMBL" id="JAJFAZ020000004">
    <property type="protein sequence ID" value="KAI5334981.1"/>
    <property type="molecule type" value="Genomic_DNA"/>
</dbReference>
<feature type="compositionally biased region" description="Basic and acidic residues" evidence="2">
    <location>
        <begin position="467"/>
        <end position="481"/>
    </location>
</feature>
<evidence type="ECO:0000313" key="4">
    <source>
        <dbReference type="EMBL" id="KAI5334981.1"/>
    </source>
</evidence>
<dbReference type="SUPFAM" id="SSF53098">
    <property type="entry name" value="Ribonuclease H-like"/>
    <property type="match status" value="1"/>
</dbReference>
<dbReference type="Pfam" id="PF22936">
    <property type="entry name" value="Pol_BBD"/>
    <property type="match status" value="1"/>
</dbReference>
<dbReference type="InterPro" id="IPR012337">
    <property type="entry name" value="RNaseH-like_sf"/>
</dbReference>
<proteinExistence type="predicted"/>
<dbReference type="PROSITE" id="PS50994">
    <property type="entry name" value="INTEGRASE"/>
    <property type="match status" value="1"/>
</dbReference>
<dbReference type="PANTHER" id="PTHR42648:SF28">
    <property type="entry name" value="TRANSPOSON-ENCODED PROTEIN WITH RIBONUCLEASE H-LIKE AND RETROVIRUS ZINC FINGER-LIKE DOMAINS"/>
    <property type="match status" value="1"/>
</dbReference>
<dbReference type="GO" id="GO:0008233">
    <property type="term" value="F:peptidase activity"/>
    <property type="evidence" value="ECO:0007669"/>
    <property type="project" value="UniProtKB-KW"/>
</dbReference>
<keyword evidence="1" id="KW-0645">Protease</keyword>
<dbReference type="Proteomes" id="UP001054821">
    <property type="component" value="Chromosome 4"/>
</dbReference>
<comment type="caution">
    <text evidence="4">The sequence shown here is derived from an EMBL/GenBank/DDBJ whole genome shotgun (WGS) entry which is preliminary data.</text>
</comment>
<feature type="compositionally biased region" description="Basic and acidic residues" evidence="2">
    <location>
        <begin position="1"/>
        <end position="18"/>
    </location>
</feature>
<evidence type="ECO:0000256" key="1">
    <source>
        <dbReference type="ARBA" id="ARBA00022670"/>
    </source>
</evidence>
<organism evidence="4 5">
    <name type="scientific">Prunus dulcis</name>
    <name type="common">Almond</name>
    <name type="synonym">Amygdalus dulcis</name>
    <dbReference type="NCBI Taxonomy" id="3755"/>
    <lineage>
        <taxon>Eukaryota</taxon>
        <taxon>Viridiplantae</taxon>
        <taxon>Streptophyta</taxon>
        <taxon>Embryophyta</taxon>
        <taxon>Tracheophyta</taxon>
        <taxon>Spermatophyta</taxon>
        <taxon>Magnoliopsida</taxon>
        <taxon>eudicotyledons</taxon>
        <taxon>Gunneridae</taxon>
        <taxon>Pentapetalae</taxon>
        <taxon>rosids</taxon>
        <taxon>fabids</taxon>
        <taxon>Rosales</taxon>
        <taxon>Rosaceae</taxon>
        <taxon>Amygdaloideae</taxon>
        <taxon>Amygdaleae</taxon>
        <taxon>Prunus</taxon>
    </lineage>
</organism>
<dbReference type="PANTHER" id="PTHR42648">
    <property type="entry name" value="TRANSPOSASE, PUTATIVE-RELATED"/>
    <property type="match status" value="1"/>
</dbReference>
<dbReference type="GO" id="GO:0015074">
    <property type="term" value="P:DNA integration"/>
    <property type="evidence" value="ECO:0007669"/>
    <property type="project" value="InterPro"/>
</dbReference>
<reference evidence="4 5" key="1">
    <citation type="journal article" date="2022" name="G3 (Bethesda)">
        <title>Whole-genome sequence and methylome profiling of the almond [Prunus dulcis (Mill.) D.A. Webb] cultivar 'Nonpareil'.</title>
        <authorList>
            <person name="D'Amico-Willman K.M."/>
            <person name="Ouma W.Z."/>
            <person name="Meulia T."/>
            <person name="Sideli G.M."/>
            <person name="Gradziel T.M."/>
            <person name="Fresnedo-Ramirez J."/>
        </authorList>
    </citation>
    <scope>NUCLEOTIDE SEQUENCE [LARGE SCALE GENOMIC DNA]</scope>
    <source>
        <strain evidence="4">Clone GOH B32 T37-40</strain>
    </source>
</reference>
<dbReference type="GO" id="GO:0006508">
    <property type="term" value="P:proteolysis"/>
    <property type="evidence" value="ECO:0007669"/>
    <property type="project" value="UniProtKB-KW"/>
</dbReference>
<feature type="domain" description="Integrase catalytic" evidence="3">
    <location>
        <begin position="228"/>
        <end position="396"/>
    </location>
</feature>
<keyword evidence="5" id="KW-1185">Reference proteome</keyword>
<dbReference type="InterPro" id="IPR057670">
    <property type="entry name" value="SH3_retrovirus"/>
</dbReference>
<dbReference type="InterPro" id="IPR039537">
    <property type="entry name" value="Retrotran_Ty1/copia-like"/>
</dbReference>
<protein>
    <recommendedName>
        <fullName evidence="3">Integrase catalytic domain-containing protein</fullName>
    </recommendedName>
</protein>
<sequence length="628" mass="71929">MLFKREQDRGNEKSDARHTTATTSGGNEVIILCGDGFVNFSSQDTCWIVDSSASFHVTSWRDFFTSYTNGDFDNVRMGNDKLSKIMGRGDISLETNTSCHLVLKDVRHVPDMRLNLISTGLLDDEGYTNVFAEGKWKLSKNSLILARGKKENIIYMTHAKVSNGYLNALAEDSIELRHKWRSQMSEKGLQILAKREALTRMKKGMPLKSCTHCLAGKQHRASFQHGHAQRKPNVLDIVYYDVCGPMTTSTLGGVKYFVTFINDHSRKVWLTHLEQKIKCMKFSSNFMLTLNKRLVEASLKCICTDNRGEYMGEFRNYCKSNGIRHERFVPKTPQHNGIVERINRTNVERIRTMLSHAKLPKSFWCEALMTALDLINLSPSAPLNGGVPIKFWSRKEVSYNHLKVFGCKAFVHIPKDEKSKLDAKSKECIFVGYGNEEFGYRLWDLVARKIIRSRDVVFFEDQNIEDIRRGDKPDNPREYPAKLDPVSSPLEHNEEQDESSDTDDLASDSIINEPVDDDISDGHTTDGIIDDAANEGLEAQAHEEPAAEFQPRRSTRVRRPPSRYFPDDYILLTDEGEPECYKEALTRDPKDEWLKAMHEKMQSLHENHTYDLVNLPKGRKALKNKWVY</sequence>
<name>A0AAD4W3M0_PRUDU</name>
<keyword evidence="1" id="KW-0378">Hydrolase</keyword>
<dbReference type="Gene3D" id="3.30.420.10">
    <property type="entry name" value="Ribonuclease H-like superfamily/Ribonuclease H"/>
    <property type="match status" value="1"/>
</dbReference>